<protein>
    <submittedName>
        <fullName evidence="1">Nuclease</fullName>
    </submittedName>
</protein>
<sequence>MHDPLNTLSIPEFVRNYRMPQESVVRLLNIIEPYVEKRNSPNQVPLITKLLDTLSLYANGSYRRILGKSIDTAVSQSSVSRYVKKITNVLNHPEILTRFIKFPLTAEERAPIIARNERLGMPKTLGFIDGTLVRLSQLPHDNERQAYYSRKGFLALNCQVATQAILQPHGYTFLFRMQPLGLLNFIIQDFTALAGKLSKGNIVNACCVLHNYCIDGGLANPPPYYDNVNDDFQPEEEPEDIPLDVAMRAIYERTYLINYVNQMRQQ</sequence>
<reference evidence="1" key="2">
    <citation type="journal article" date="2023" name="BMC Genomics">
        <title>Pest status, molecular evolution, and epigenetic factors derived from the genome assembly of Frankliniella fusca, a thysanopteran phytovirus vector.</title>
        <authorList>
            <person name="Catto M.A."/>
            <person name="Labadie P.E."/>
            <person name="Jacobson A.L."/>
            <person name="Kennedy G.G."/>
            <person name="Srinivasan R."/>
            <person name="Hunt B.G."/>
        </authorList>
    </citation>
    <scope>NUCLEOTIDE SEQUENCE</scope>
    <source>
        <strain evidence="1">PL_HMW_Pooled</strain>
    </source>
</reference>
<reference evidence="1" key="1">
    <citation type="submission" date="2021-07" db="EMBL/GenBank/DDBJ databases">
        <authorList>
            <person name="Catto M.A."/>
            <person name="Jacobson A."/>
            <person name="Kennedy G."/>
            <person name="Labadie P."/>
            <person name="Hunt B.G."/>
            <person name="Srinivasan R."/>
        </authorList>
    </citation>
    <scope>NUCLEOTIDE SEQUENCE</scope>
    <source>
        <strain evidence="1">PL_HMW_Pooled</strain>
        <tissue evidence="1">Head</tissue>
    </source>
</reference>
<gene>
    <name evidence="1" type="ORF">KUF71_008957</name>
</gene>
<evidence type="ECO:0000313" key="2">
    <source>
        <dbReference type="Proteomes" id="UP001219518"/>
    </source>
</evidence>
<dbReference type="Proteomes" id="UP001219518">
    <property type="component" value="Unassembled WGS sequence"/>
</dbReference>
<dbReference type="EMBL" id="JAHWGI010001430">
    <property type="protein sequence ID" value="KAK3931738.1"/>
    <property type="molecule type" value="Genomic_DNA"/>
</dbReference>
<name>A0AAE1I2C1_9NEOP</name>
<evidence type="ECO:0000313" key="1">
    <source>
        <dbReference type="EMBL" id="KAK3931738.1"/>
    </source>
</evidence>
<keyword evidence="2" id="KW-1185">Reference proteome</keyword>
<accession>A0AAE1I2C1</accession>
<organism evidence="1 2">
    <name type="scientific">Frankliniella fusca</name>
    <dbReference type="NCBI Taxonomy" id="407009"/>
    <lineage>
        <taxon>Eukaryota</taxon>
        <taxon>Metazoa</taxon>
        <taxon>Ecdysozoa</taxon>
        <taxon>Arthropoda</taxon>
        <taxon>Hexapoda</taxon>
        <taxon>Insecta</taxon>
        <taxon>Pterygota</taxon>
        <taxon>Neoptera</taxon>
        <taxon>Paraneoptera</taxon>
        <taxon>Thysanoptera</taxon>
        <taxon>Terebrantia</taxon>
        <taxon>Thripoidea</taxon>
        <taxon>Thripidae</taxon>
        <taxon>Frankliniella</taxon>
    </lineage>
</organism>
<comment type="caution">
    <text evidence="1">The sequence shown here is derived from an EMBL/GenBank/DDBJ whole genome shotgun (WGS) entry which is preliminary data.</text>
</comment>
<dbReference type="AlphaFoldDB" id="A0AAE1I2C1"/>
<proteinExistence type="predicted"/>